<dbReference type="RefSeq" id="WP_073045737.1">
    <property type="nucleotide sequence ID" value="NZ_FQZL01000004.1"/>
</dbReference>
<keyword evidence="4" id="KW-1185">Reference proteome</keyword>
<accession>A0A1M6APG2</accession>
<protein>
    <submittedName>
        <fullName evidence="3">Transposase (Or an inactivated derivative)</fullName>
    </submittedName>
</protein>
<dbReference type="STRING" id="1121476.SAMN02745751_00200"/>
<proteinExistence type="predicted"/>
<reference evidence="3 4" key="1">
    <citation type="submission" date="2016-11" db="EMBL/GenBank/DDBJ databases">
        <authorList>
            <person name="Jaros S."/>
            <person name="Januszkiewicz K."/>
            <person name="Wedrychowicz H."/>
        </authorList>
    </citation>
    <scope>NUCLEOTIDE SEQUENCE [LARGE SCALE GENOMIC DNA]</scope>
    <source>
        <strain evidence="3 4">DSM 17477</strain>
    </source>
</reference>
<dbReference type="Proteomes" id="UP000184052">
    <property type="component" value="Unassembled WGS sequence"/>
</dbReference>
<keyword evidence="1" id="KW-0812">Transmembrane</keyword>
<dbReference type="InterPro" id="IPR012337">
    <property type="entry name" value="RNaseH-like_sf"/>
</dbReference>
<feature type="transmembrane region" description="Helical" evidence="1">
    <location>
        <begin position="6"/>
        <end position="27"/>
    </location>
</feature>
<dbReference type="Pfam" id="PF13610">
    <property type="entry name" value="DDE_Tnp_IS240"/>
    <property type="match status" value="1"/>
</dbReference>
<evidence type="ECO:0000313" key="3">
    <source>
        <dbReference type="EMBL" id="SHI38352.1"/>
    </source>
</evidence>
<name>A0A1M6APG2_9FIRM</name>
<evidence type="ECO:0000256" key="1">
    <source>
        <dbReference type="SAM" id="Phobius"/>
    </source>
</evidence>
<evidence type="ECO:0000313" key="4">
    <source>
        <dbReference type="Proteomes" id="UP000184052"/>
    </source>
</evidence>
<organism evidence="3 4">
    <name type="scientific">Dethiosulfatibacter aminovorans DSM 17477</name>
    <dbReference type="NCBI Taxonomy" id="1121476"/>
    <lineage>
        <taxon>Bacteria</taxon>
        <taxon>Bacillati</taxon>
        <taxon>Bacillota</taxon>
        <taxon>Tissierellia</taxon>
        <taxon>Dethiosulfatibacter</taxon>
    </lineage>
</organism>
<dbReference type="EMBL" id="FQZL01000004">
    <property type="protein sequence ID" value="SHI38352.1"/>
    <property type="molecule type" value="Genomic_DNA"/>
</dbReference>
<evidence type="ECO:0000259" key="2">
    <source>
        <dbReference type="Pfam" id="PF13610"/>
    </source>
</evidence>
<dbReference type="AlphaFoldDB" id="A0A1M6APG2"/>
<gene>
    <name evidence="3" type="ORF">SAMN02745751_00200</name>
</gene>
<feature type="domain" description="DDE" evidence="2">
    <location>
        <begin position="282"/>
        <end position="404"/>
    </location>
</feature>
<dbReference type="InterPro" id="IPR032874">
    <property type="entry name" value="DDE_dom"/>
</dbReference>
<dbReference type="OrthoDB" id="1376408at2"/>
<keyword evidence="1" id="KW-0472">Membrane</keyword>
<dbReference type="SUPFAM" id="SSF144020">
    <property type="entry name" value="FdhE-like"/>
    <property type="match status" value="1"/>
</dbReference>
<dbReference type="SUPFAM" id="SSF53098">
    <property type="entry name" value="Ribonuclease H-like"/>
    <property type="match status" value="1"/>
</dbReference>
<sequence>MDSIVTYLLAYNQYLLQIISYLLNFILKYIPLKKLLDDTDSPKYNKFKVDRLPKIYRFEKVDYQLLIGYYEYMDGKPFKPVKRRKDKGVPENITCPKCGAPHIYLYNNNGDKGQYQCKVCRTTFKESHHVDKPTVFKCPYCGRTLSLIKERKEFNIHKCLNNHCPYYLEQLKRLSLKQIAEEKHKFKLRYIYREFTIEFMKMDLNTLPKRAINFNFRKFSPHIMGLCLTYHVNLNLSTRTTADALRDIHGVNISHATVANYAMTAAAVIKPFVDNYKYKPSKSLAADETYIKVNGVKHYVWFIMDTVKKSVLGYQVSDTRSTGPCILAMRMAFEKFTKFPQDAIKFIADGFTTYPLAQQEFFREDKNFELIQVIGLTNDDEVSTEYRWAKQMIERLNRTFKFSYRVTNGYSSSDGAFYGVSLWVAYYNFLRPHKVNKWNVLNEVEGFKPDMNMPAKWLILLRLGQEKILELQEAKQISDFCS</sequence>
<keyword evidence="1" id="KW-1133">Transmembrane helix</keyword>
<dbReference type="InterPro" id="IPR024064">
    <property type="entry name" value="FdhE-like_sf"/>
</dbReference>